<feature type="transmembrane region" description="Helical" evidence="1">
    <location>
        <begin position="36"/>
        <end position="55"/>
    </location>
</feature>
<feature type="transmembrane region" description="Helical" evidence="1">
    <location>
        <begin position="12"/>
        <end position="30"/>
    </location>
</feature>
<evidence type="ECO:0000256" key="1">
    <source>
        <dbReference type="SAM" id="Phobius"/>
    </source>
</evidence>
<keyword evidence="1" id="KW-0472">Membrane</keyword>
<gene>
    <name evidence="2" type="ORF">QQS39_08030</name>
</gene>
<keyword evidence="3" id="KW-1185">Reference proteome</keyword>
<keyword evidence="1" id="KW-1133">Transmembrane helix</keyword>
<sequence length="170" mass="20453">MINKTFILFNKFIDTMLALFISTFIIYAMYSDKVDIINLSIFLASMLIYYISIWRTNYVSQVILRALTLAIIVISGVLIYKGTNNIVSDFFKIYYFEITMFFSFLFFVNTFFYYINQNKIKKREVQRKKKLREEREKREKKERGKIYNRIDSSLNELSQEVILIKNIITK</sequence>
<reference evidence="2 3" key="1">
    <citation type="submission" date="2023-06" db="EMBL/GenBank/DDBJ databases">
        <title>Proteus appendicitidis sp. nov., isolated from the appendiceal pus of an appendicitis patient in Yongzhou, China.</title>
        <authorList>
            <person name="Cai X."/>
        </authorList>
    </citation>
    <scope>NUCLEOTIDE SEQUENCE [LARGE SCALE GENOMIC DNA]</scope>
    <source>
        <strain evidence="2 3">HZ0627</strain>
    </source>
</reference>
<name>A0ABY8YBY7_9GAMM</name>
<evidence type="ECO:0000313" key="2">
    <source>
        <dbReference type="EMBL" id="WIV89939.1"/>
    </source>
</evidence>
<feature type="transmembrane region" description="Helical" evidence="1">
    <location>
        <begin position="62"/>
        <end position="81"/>
    </location>
</feature>
<keyword evidence="1" id="KW-0812">Transmembrane</keyword>
<organism evidence="2 3">
    <name type="scientific">Proteus appendicitidis</name>
    <dbReference type="NCBI Taxonomy" id="3034648"/>
    <lineage>
        <taxon>Bacteria</taxon>
        <taxon>Pseudomonadati</taxon>
        <taxon>Pseudomonadota</taxon>
        <taxon>Gammaproteobacteria</taxon>
        <taxon>Enterobacterales</taxon>
        <taxon>Morganellaceae</taxon>
        <taxon>Proteus</taxon>
    </lineage>
</organism>
<dbReference type="RefSeq" id="WP_285805700.1">
    <property type="nucleotide sequence ID" value="NZ_CP127389.1"/>
</dbReference>
<feature type="transmembrane region" description="Helical" evidence="1">
    <location>
        <begin position="93"/>
        <end position="115"/>
    </location>
</feature>
<proteinExistence type="predicted"/>
<evidence type="ECO:0000313" key="3">
    <source>
        <dbReference type="Proteomes" id="UP001226651"/>
    </source>
</evidence>
<accession>A0ABY8YBY7</accession>
<dbReference type="Proteomes" id="UP001226651">
    <property type="component" value="Chromosome"/>
</dbReference>
<dbReference type="EMBL" id="CP127389">
    <property type="protein sequence ID" value="WIV89939.1"/>
    <property type="molecule type" value="Genomic_DNA"/>
</dbReference>
<protein>
    <submittedName>
        <fullName evidence="2">Uncharacterized protein</fullName>
    </submittedName>
</protein>